<sequence length="584" mass="65966">MDVWLNWLWNVTYGHGLDVIVITLSIMSVVYIYSRYNKHIETLIQDVPAALLLVNAKSGVLQLSNRSAMQILGIRQIGHAYFFPEHIPTKFILSELENYTSKQFQSHQLKWPVTSQSAVTLSLTGRKLLYRGQWVWLLYAFPHQASTRELRDQVYSLSIAKTALDSLSELIYVKDQEGNVIHSNRAYDSFWIGREAEGSREITGVIRGRASKRHWTTSPDGRSCLLETYQSLLMSPEGDQLGVLGISHDVTDWHNIQKSLSDETDKRKDTEVALAKRDTILQVILESSPDSIGIFDENMVYQACNEPFVKGLGLSNVDDLIGHRLEGLIPRSLFERFSDSDEQVLSEEIALRYVDKVEGSDGQEVWYDVVKSPFTEPKSGNKGVLVMSRDISERYLAEQKLADANRELERLSLIDGLTQVSNRRHFDSQLSLLWPIHVREQQPLAVLLCDIDFFKGYNDYYGHQKGDEALKLVAKAFKQVLTRSSDCVARYGGEEFAFILPNTTTDGANHIADKVHEQIRSLEIEHHASNVASYITVSIGLISILPSPEASMESIVAMADSALYQAKAENRNQTNIHPDSITSE</sequence>
<dbReference type="EMBL" id="JAJHVV010000002">
    <property type="protein sequence ID" value="MCK6262419.1"/>
    <property type="molecule type" value="Genomic_DNA"/>
</dbReference>
<dbReference type="SUPFAM" id="SSF55073">
    <property type="entry name" value="Nucleotide cyclase"/>
    <property type="match status" value="1"/>
</dbReference>
<protein>
    <recommendedName>
        <fullName evidence="2">diguanylate cyclase</fullName>
        <ecNumber evidence="2">2.7.7.65</ecNumber>
    </recommendedName>
</protein>
<dbReference type="SUPFAM" id="SSF55785">
    <property type="entry name" value="PYP-like sensor domain (PAS domain)"/>
    <property type="match status" value="1"/>
</dbReference>
<comment type="caution">
    <text evidence="7">The sequence shown here is derived from an EMBL/GenBank/DDBJ whole genome shotgun (WGS) entry which is preliminary data.</text>
</comment>
<evidence type="ECO:0000256" key="2">
    <source>
        <dbReference type="ARBA" id="ARBA00012528"/>
    </source>
</evidence>
<evidence type="ECO:0000256" key="3">
    <source>
        <dbReference type="ARBA" id="ARBA00034247"/>
    </source>
</evidence>
<feature type="domain" description="GGDEF" evidence="6">
    <location>
        <begin position="442"/>
        <end position="579"/>
    </location>
</feature>
<proteinExistence type="predicted"/>
<dbReference type="NCBIfam" id="TIGR00254">
    <property type="entry name" value="GGDEF"/>
    <property type="match status" value="1"/>
</dbReference>
<evidence type="ECO:0000259" key="6">
    <source>
        <dbReference type="PROSITE" id="PS50887"/>
    </source>
</evidence>
<comment type="cofactor">
    <cofactor evidence="1">
        <name>Mg(2+)</name>
        <dbReference type="ChEBI" id="CHEBI:18420"/>
    </cofactor>
</comment>
<reference evidence="7" key="1">
    <citation type="submission" date="2021-11" db="EMBL/GenBank/DDBJ databases">
        <title>Vibrio ZSDE26 sp. nov. and Vibrio ZSDZ34 sp. nov., isolated from coastal seawater in Qingdao.</title>
        <authorList>
            <person name="Zhang P."/>
        </authorList>
    </citation>
    <scope>NUCLEOTIDE SEQUENCE</scope>
    <source>
        <strain evidence="7">ZSDE26</strain>
    </source>
</reference>
<keyword evidence="4" id="KW-1133">Transmembrane helix</keyword>
<keyword evidence="4" id="KW-0812">Transmembrane</keyword>
<dbReference type="InterPro" id="IPR000160">
    <property type="entry name" value="GGDEF_dom"/>
</dbReference>
<dbReference type="PROSITE" id="PS50887">
    <property type="entry name" value="GGDEF"/>
    <property type="match status" value="1"/>
</dbReference>
<dbReference type="SMART" id="SM00091">
    <property type="entry name" value="PAS"/>
    <property type="match status" value="3"/>
</dbReference>
<evidence type="ECO:0000313" key="8">
    <source>
        <dbReference type="Proteomes" id="UP001139559"/>
    </source>
</evidence>
<dbReference type="InterPro" id="IPR050469">
    <property type="entry name" value="Diguanylate_Cyclase"/>
</dbReference>
<dbReference type="GO" id="GO:1902201">
    <property type="term" value="P:negative regulation of bacterial-type flagellum-dependent cell motility"/>
    <property type="evidence" value="ECO:0007669"/>
    <property type="project" value="TreeGrafter"/>
</dbReference>
<dbReference type="Gene3D" id="3.30.450.20">
    <property type="entry name" value="PAS domain"/>
    <property type="match status" value="1"/>
</dbReference>
<dbReference type="GO" id="GO:0052621">
    <property type="term" value="F:diguanylate cyclase activity"/>
    <property type="evidence" value="ECO:0007669"/>
    <property type="project" value="UniProtKB-EC"/>
</dbReference>
<dbReference type="InterPro" id="IPR000700">
    <property type="entry name" value="PAS-assoc_C"/>
</dbReference>
<dbReference type="CDD" id="cd00130">
    <property type="entry name" value="PAS"/>
    <property type="match status" value="1"/>
</dbReference>
<dbReference type="PROSITE" id="PS50113">
    <property type="entry name" value="PAC"/>
    <property type="match status" value="1"/>
</dbReference>
<organism evidence="7 8">
    <name type="scientific">Vibrio amylolyticus</name>
    <dbReference type="NCBI Taxonomy" id="2847292"/>
    <lineage>
        <taxon>Bacteria</taxon>
        <taxon>Pseudomonadati</taxon>
        <taxon>Pseudomonadota</taxon>
        <taxon>Gammaproteobacteria</taxon>
        <taxon>Vibrionales</taxon>
        <taxon>Vibrionaceae</taxon>
        <taxon>Vibrio</taxon>
    </lineage>
</organism>
<dbReference type="InterPro" id="IPR000014">
    <property type="entry name" value="PAS"/>
</dbReference>
<keyword evidence="8" id="KW-1185">Reference proteome</keyword>
<feature type="transmembrane region" description="Helical" evidence="4">
    <location>
        <begin position="12"/>
        <end position="33"/>
    </location>
</feature>
<dbReference type="SMART" id="SM00267">
    <property type="entry name" value="GGDEF"/>
    <property type="match status" value="1"/>
</dbReference>
<accession>A0A9X1XMY1</accession>
<dbReference type="Pfam" id="PF08448">
    <property type="entry name" value="PAS_4"/>
    <property type="match status" value="1"/>
</dbReference>
<dbReference type="FunFam" id="3.30.70.270:FF:000001">
    <property type="entry name" value="Diguanylate cyclase domain protein"/>
    <property type="match status" value="1"/>
</dbReference>
<dbReference type="Proteomes" id="UP001139559">
    <property type="component" value="Unassembled WGS sequence"/>
</dbReference>
<dbReference type="GO" id="GO:0005886">
    <property type="term" value="C:plasma membrane"/>
    <property type="evidence" value="ECO:0007669"/>
    <property type="project" value="TreeGrafter"/>
</dbReference>
<dbReference type="InterPro" id="IPR013656">
    <property type="entry name" value="PAS_4"/>
</dbReference>
<keyword evidence="4" id="KW-0472">Membrane</keyword>
<evidence type="ECO:0000259" key="5">
    <source>
        <dbReference type="PROSITE" id="PS50113"/>
    </source>
</evidence>
<dbReference type="InterPro" id="IPR035965">
    <property type="entry name" value="PAS-like_dom_sf"/>
</dbReference>
<evidence type="ECO:0000256" key="4">
    <source>
        <dbReference type="SAM" id="Phobius"/>
    </source>
</evidence>
<dbReference type="PANTHER" id="PTHR45138:SF9">
    <property type="entry name" value="DIGUANYLATE CYCLASE DGCM-RELATED"/>
    <property type="match status" value="1"/>
</dbReference>
<dbReference type="EC" id="2.7.7.65" evidence="2"/>
<evidence type="ECO:0000256" key="1">
    <source>
        <dbReference type="ARBA" id="ARBA00001946"/>
    </source>
</evidence>
<dbReference type="InterPro" id="IPR029787">
    <property type="entry name" value="Nucleotide_cyclase"/>
</dbReference>
<dbReference type="Gene3D" id="3.30.70.270">
    <property type="match status" value="1"/>
</dbReference>
<dbReference type="AlphaFoldDB" id="A0A9X1XMY1"/>
<dbReference type="InterPro" id="IPR043128">
    <property type="entry name" value="Rev_trsase/Diguanyl_cyclase"/>
</dbReference>
<dbReference type="NCBIfam" id="TIGR00229">
    <property type="entry name" value="sensory_box"/>
    <property type="match status" value="1"/>
</dbReference>
<name>A0A9X1XMY1_9VIBR</name>
<comment type="catalytic activity">
    <reaction evidence="3">
        <text>2 GTP = 3',3'-c-di-GMP + 2 diphosphate</text>
        <dbReference type="Rhea" id="RHEA:24898"/>
        <dbReference type="ChEBI" id="CHEBI:33019"/>
        <dbReference type="ChEBI" id="CHEBI:37565"/>
        <dbReference type="ChEBI" id="CHEBI:58805"/>
        <dbReference type="EC" id="2.7.7.65"/>
    </reaction>
</comment>
<gene>
    <name evidence="7" type="ORF">KP803_03950</name>
</gene>
<evidence type="ECO:0000313" key="7">
    <source>
        <dbReference type="EMBL" id="MCK6262419.1"/>
    </source>
</evidence>
<dbReference type="Pfam" id="PF00990">
    <property type="entry name" value="GGDEF"/>
    <property type="match status" value="1"/>
</dbReference>
<dbReference type="CDD" id="cd01949">
    <property type="entry name" value="GGDEF"/>
    <property type="match status" value="1"/>
</dbReference>
<feature type="domain" description="PAC" evidence="5">
    <location>
        <begin position="347"/>
        <end position="403"/>
    </location>
</feature>
<keyword evidence="7" id="KW-0808">Transferase</keyword>
<keyword evidence="7" id="KW-0548">Nucleotidyltransferase</keyword>
<dbReference type="RefSeq" id="WP_248007533.1">
    <property type="nucleotide sequence ID" value="NZ_JAJHVV010000002.1"/>
</dbReference>
<dbReference type="PANTHER" id="PTHR45138">
    <property type="entry name" value="REGULATORY COMPONENTS OF SENSORY TRANSDUCTION SYSTEM"/>
    <property type="match status" value="1"/>
</dbReference>
<dbReference type="GO" id="GO:0043709">
    <property type="term" value="P:cell adhesion involved in single-species biofilm formation"/>
    <property type="evidence" value="ECO:0007669"/>
    <property type="project" value="TreeGrafter"/>
</dbReference>